<dbReference type="AlphaFoldDB" id="A0A9J6PTY4"/>
<sequence length="291" mass="30716">MRIGFIGLGSMGQPMAENLLQAHYSLNVWNRSAAPAEALEKLGATVCESPAEAAQCDVLISMLADDAITRQVIVGHGALESLGDGAIWINMATVSVDFTHEMQTHAAANGVSYLAAPVLGRNDVAAAGKLNILTAGDKALIARVQPIFDILGQQTWYFGSEPSQAVTAKLAANFMLGSAIEAMAEASALVRAHGIPAADFLGMLTSTLFNAPAYKGYGELIAQERYSPPGFKLRLGLKDIRLAQQAAEAKNVPMPFASVIRDNCVDALAHNEGDLEWAALAKVAARRSGLK</sequence>
<dbReference type="InterPro" id="IPR029154">
    <property type="entry name" value="HIBADH-like_NADP-bd"/>
</dbReference>
<proteinExistence type="predicted"/>
<dbReference type="InterPro" id="IPR051265">
    <property type="entry name" value="HIBADH-related_NP60_sf"/>
</dbReference>
<evidence type="ECO:0000313" key="7">
    <source>
        <dbReference type="Proteomes" id="UP001064262"/>
    </source>
</evidence>
<feature type="domain" description="3-hydroxyisobutyrate dehydrogenase-like NAD-binding" evidence="5">
    <location>
        <begin position="165"/>
        <end position="283"/>
    </location>
</feature>
<accession>A0A9J6PTY4</accession>
<dbReference type="InterPro" id="IPR013328">
    <property type="entry name" value="6PGD_dom2"/>
</dbReference>
<dbReference type="Proteomes" id="UP001064262">
    <property type="component" value="Unassembled WGS sequence"/>
</dbReference>
<keyword evidence="7" id="KW-1185">Reference proteome</keyword>
<dbReference type="InterPro" id="IPR008927">
    <property type="entry name" value="6-PGluconate_DH-like_C_sf"/>
</dbReference>
<evidence type="ECO:0000256" key="1">
    <source>
        <dbReference type="ARBA" id="ARBA00023002"/>
    </source>
</evidence>
<dbReference type="EMBL" id="JAODIM010000042">
    <property type="protein sequence ID" value="MCU5779008.1"/>
    <property type="molecule type" value="Genomic_DNA"/>
</dbReference>
<dbReference type="GO" id="GO:0051287">
    <property type="term" value="F:NAD binding"/>
    <property type="evidence" value="ECO:0007669"/>
    <property type="project" value="InterPro"/>
</dbReference>
<keyword evidence="2" id="KW-0520">NAD</keyword>
<evidence type="ECO:0000313" key="6">
    <source>
        <dbReference type="EMBL" id="MCU5779008.1"/>
    </source>
</evidence>
<dbReference type="RefSeq" id="WP_267141878.1">
    <property type="nucleotide sequence ID" value="NZ_JAODIL010000064.1"/>
</dbReference>
<dbReference type="SUPFAM" id="SSF51735">
    <property type="entry name" value="NAD(P)-binding Rossmann-fold domains"/>
    <property type="match status" value="1"/>
</dbReference>
<evidence type="ECO:0000256" key="3">
    <source>
        <dbReference type="PIRSR" id="PIRSR000103-1"/>
    </source>
</evidence>
<dbReference type="SUPFAM" id="SSF48179">
    <property type="entry name" value="6-phosphogluconate dehydrogenase C-terminal domain-like"/>
    <property type="match status" value="1"/>
</dbReference>
<dbReference type="Pfam" id="PF14833">
    <property type="entry name" value="NAD_binding_11"/>
    <property type="match status" value="1"/>
</dbReference>
<name>A0A9J6PTY4_9GAMM</name>
<reference evidence="6" key="1">
    <citation type="submission" date="2022-09" db="EMBL/GenBank/DDBJ databases">
        <title>Winslowiella arboricola sp. nov., isolated from bleeding cankers on broadleaf hosts.</title>
        <authorList>
            <person name="Brady C."/>
            <person name="Kaur S."/>
            <person name="Crampton B."/>
            <person name="Maddock D."/>
            <person name="Arnold D."/>
            <person name="Denman S."/>
        </authorList>
    </citation>
    <scope>NUCLEOTIDE SEQUENCE</scope>
    <source>
        <strain evidence="6">BAC 15a-03b</strain>
    </source>
</reference>
<dbReference type="InterPro" id="IPR002204">
    <property type="entry name" value="3-OH-isobutyrate_DH-rel_CS"/>
</dbReference>
<dbReference type="Pfam" id="PF03446">
    <property type="entry name" value="NAD_binding_2"/>
    <property type="match status" value="1"/>
</dbReference>
<dbReference type="PROSITE" id="PS00895">
    <property type="entry name" value="3_HYDROXYISOBUT_DH"/>
    <property type="match status" value="1"/>
</dbReference>
<comment type="caution">
    <text evidence="6">The sequence shown here is derived from an EMBL/GenBank/DDBJ whole genome shotgun (WGS) entry which is preliminary data.</text>
</comment>
<organism evidence="6 7">
    <name type="scientific">Winslowiella arboricola</name>
    <dbReference type="NCBI Taxonomy" id="2978220"/>
    <lineage>
        <taxon>Bacteria</taxon>
        <taxon>Pseudomonadati</taxon>
        <taxon>Pseudomonadota</taxon>
        <taxon>Gammaproteobacteria</taxon>
        <taxon>Enterobacterales</taxon>
        <taxon>Erwiniaceae</taxon>
        <taxon>Winslowiella</taxon>
    </lineage>
</organism>
<evidence type="ECO:0000259" key="5">
    <source>
        <dbReference type="Pfam" id="PF14833"/>
    </source>
</evidence>
<dbReference type="PIRSF" id="PIRSF000103">
    <property type="entry name" value="HIBADH"/>
    <property type="match status" value="1"/>
</dbReference>
<feature type="active site" evidence="3">
    <location>
        <position position="169"/>
    </location>
</feature>
<gene>
    <name evidence="6" type="ORF">N5923_16100</name>
</gene>
<dbReference type="GO" id="GO:0016616">
    <property type="term" value="F:oxidoreductase activity, acting on the CH-OH group of donors, NAD or NADP as acceptor"/>
    <property type="evidence" value="ECO:0007669"/>
    <property type="project" value="UniProtKB-ARBA"/>
</dbReference>
<evidence type="ECO:0000256" key="2">
    <source>
        <dbReference type="ARBA" id="ARBA00023027"/>
    </source>
</evidence>
<dbReference type="InterPro" id="IPR015815">
    <property type="entry name" value="HIBADH-related"/>
</dbReference>
<dbReference type="Gene3D" id="3.40.50.720">
    <property type="entry name" value="NAD(P)-binding Rossmann-like Domain"/>
    <property type="match status" value="1"/>
</dbReference>
<dbReference type="PANTHER" id="PTHR43580">
    <property type="entry name" value="OXIDOREDUCTASE GLYR1-RELATED"/>
    <property type="match status" value="1"/>
</dbReference>
<protein>
    <submittedName>
        <fullName evidence="6">NAD(P)-dependent oxidoreductase</fullName>
    </submittedName>
</protein>
<dbReference type="PANTHER" id="PTHR43580:SF2">
    <property type="entry name" value="CYTOKINE-LIKE NUCLEAR FACTOR N-PAC"/>
    <property type="match status" value="1"/>
</dbReference>
<dbReference type="Gene3D" id="1.10.1040.10">
    <property type="entry name" value="N-(1-d-carboxylethyl)-l-norvaline Dehydrogenase, domain 2"/>
    <property type="match status" value="1"/>
</dbReference>
<dbReference type="InterPro" id="IPR006115">
    <property type="entry name" value="6PGDH_NADP-bd"/>
</dbReference>
<keyword evidence="1" id="KW-0560">Oxidoreductase</keyword>
<dbReference type="GO" id="GO:0050661">
    <property type="term" value="F:NADP binding"/>
    <property type="evidence" value="ECO:0007669"/>
    <property type="project" value="InterPro"/>
</dbReference>
<feature type="domain" description="6-phosphogluconate dehydrogenase NADP-binding" evidence="4">
    <location>
        <begin position="2"/>
        <end position="158"/>
    </location>
</feature>
<dbReference type="GO" id="GO:0016054">
    <property type="term" value="P:organic acid catabolic process"/>
    <property type="evidence" value="ECO:0007669"/>
    <property type="project" value="UniProtKB-ARBA"/>
</dbReference>
<evidence type="ECO:0000259" key="4">
    <source>
        <dbReference type="Pfam" id="PF03446"/>
    </source>
</evidence>
<dbReference type="InterPro" id="IPR036291">
    <property type="entry name" value="NAD(P)-bd_dom_sf"/>
</dbReference>